<keyword evidence="2" id="KW-1133">Transmembrane helix</keyword>
<reference evidence="4" key="1">
    <citation type="submission" date="2022-06" db="EMBL/GenBank/DDBJ databases">
        <title>Amycolatopsis iheyaensis sp. nov., a new species of the genus Amycolatopsis isolated from soil in Iheya island, Japan.</title>
        <authorList>
            <person name="Ngamcharungchit C."/>
            <person name="Kanto H."/>
            <person name="Take A."/>
            <person name="Intra B."/>
            <person name="Matsumoto A."/>
            <person name="Panbangred W."/>
            <person name="Inahashi Y."/>
        </authorList>
    </citation>
    <scope>NUCLEOTIDE SEQUENCE</scope>
    <source>
        <strain evidence="4">OK19-0408</strain>
    </source>
</reference>
<organism evidence="4 5">
    <name type="scientific">Amycolatopsis iheyensis</name>
    <dbReference type="NCBI Taxonomy" id="2945988"/>
    <lineage>
        <taxon>Bacteria</taxon>
        <taxon>Bacillati</taxon>
        <taxon>Actinomycetota</taxon>
        <taxon>Actinomycetes</taxon>
        <taxon>Pseudonocardiales</taxon>
        <taxon>Pseudonocardiaceae</taxon>
        <taxon>Amycolatopsis</taxon>
    </lineage>
</organism>
<dbReference type="RefSeq" id="WP_257924130.1">
    <property type="nucleotide sequence ID" value="NZ_JAMXQV010000020.1"/>
</dbReference>
<dbReference type="AlphaFoldDB" id="A0A9X2NMF8"/>
<dbReference type="Proteomes" id="UP001144096">
    <property type="component" value="Unassembled WGS sequence"/>
</dbReference>
<evidence type="ECO:0000313" key="5">
    <source>
        <dbReference type="Proteomes" id="UP001144096"/>
    </source>
</evidence>
<evidence type="ECO:0000256" key="1">
    <source>
        <dbReference type="SAM" id="MobiDB-lite"/>
    </source>
</evidence>
<protein>
    <submittedName>
        <fullName evidence="4">Uncharacterized protein</fullName>
    </submittedName>
</protein>
<keyword evidence="2" id="KW-0812">Transmembrane</keyword>
<sequence>MTARRRLALAAVLGSSAVLAALSARPPRDHRPPPPSPVPPKAPETPAPEPPQFLAKVYRQLVLAALLVVSAAVSVFAAHEELSGSGDGITTTGILGLIAALVLLGWWRGTWDVHYDTGLLAFCAVGLILVLCAGPAVVTEMVLAHRGTPVTVEAVRTGADDYTLVVPGGSTPLRGLLHTSGQLPATFTALVDPEGFVRPMRAADVSPAFPAAVLLGGAGVLGVTVLGSGFPLGQGRRRVA</sequence>
<feature type="transmembrane region" description="Helical" evidence="2">
    <location>
        <begin position="208"/>
        <end position="230"/>
    </location>
</feature>
<evidence type="ECO:0000256" key="2">
    <source>
        <dbReference type="SAM" id="Phobius"/>
    </source>
</evidence>
<comment type="caution">
    <text evidence="4">The sequence shown here is derived from an EMBL/GenBank/DDBJ whole genome shotgun (WGS) entry which is preliminary data.</text>
</comment>
<evidence type="ECO:0000313" key="4">
    <source>
        <dbReference type="EMBL" id="MCR6487560.1"/>
    </source>
</evidence>
<dbReference type="EMBL" id="JAMXQV010000020">
    <property type="protein sequence ID" value="MCR6487560.1"/>
    <property type="molecule type" value="Genomic_DNA"/>
</dbReference>
<accession>A0A9X2NMF8</accession>
<evidence type="ECO:0000256" key="3">
    <source>
        <dbReference type="SAM" id="SignalP"/>
    </source>
</evidence>
<keyword evidence="5" id="KW-1185">Reference proteome</keyword>
<feature type="transmembrane region" description="Helical" evidence="2">
    <location>
        <begin position="89"/>
        <end position="107"/>
    </location>
</feature>
<feature type="compositionally biased region" description="Pro residues" evidence="1">
    <location>
        <begin position="33"/>
        <end position="49"/>
    </location>
</feature>
<gene>
    <name evidence="4" type="ORF">M8542_32510</name>
</gene>
<keyword evidence="2" id="KW-0472">Membrane</keyword>
<feature type="region of interest" description="Disordered" evidence="1">
    <location>
        <begin position="23"/>
        <end position="49"/>
    </location>
</feature>
<name>A0A9X2NMF8_9PSEU</name>
<feature type="signal peptide" evidence="3">
    <location>
        <begin position="1"/>
        <end position="20"/>
    </location>
</feature>
<feature type="chain" id="PRO_5040720142" evidence="3">
    <location>
        <begin position="21"/>
        <end position="240"/>
    </location>
</feature>
<feature type="transmembrane region" description="Helical" evidence="2">
    <location>
        <begin position="57"/>
        <end position="77"/>
    </location>
</feature>
<feature type="transmembrane region" description="Helical" evidence="2">
    <location>
        <begin position="119"/>
        <end position="138"/>
    </location>
</feature>
<keyword evidence="3" id="KW-0732">Signal</keyword>
<proteinExistence type="predicted"/>